<dbReference type="InterPro" id="IPR023214">
    <property type="entry name" value="HAD_sf"/>
</dbReference>
<dbReference type="EC" id="3.1.3.-" evidence="1"/>
<gene>
    <name evidence="1" type="ORF">ACFQ4B_08105</name>
</gene>
<dbReference type="PANTHER" id="PTHR10000:SF8">
    <property type="entry name" value="HAD SUPERFAMILY HYDROLASE-LIKE, TYPE 3"/>
    <property type="match status" value="1"/>
</dbReference>
<dbReference type="Proteomes" id="UP001597180">
    <property type="component" value="Unassembled WGS sequence"/>
</dbReference>
<dbReference type="PANTHER" id="PTHR10000">
    <property type="entry name" value="PHOSPHOSERINE PHOSPHATASE"/>
    <property type="match status" value="1"/>
</dbReference>
<keyword evidence="1" id="KW-0378">Hydrolase</keyword>
<dbReference type="InterPro" id="IPR000150">
    <property type="entry name" value="Cof"/>
</dbReference>
<dbReference type="InterPro" id="IPR036412">
    <property type="entry name" value="HAD-like_sf"/>
</dbReference>
<dbReference type="SFLD" id="SFLDS00003">
    <property type="entry name" value="Haloacid_Dehalogenase"/>
    <property type="match status" value="1"/>
</dbReference>
<dbReference type="InterPro" id="IPR006379">
    <property type="entry name" value="HAD-SF_hydro_IIB"/>
</dbReference>
<protein>
    <submittedName>
        <fullName evidence="1">HAD family hydrolase</fullName>
        <ecNumber evidence="1">3.1.3.-</ecNumber>
    </submittedName>
</protein>
<name>A0ABW3UGH5_9BACL</name>
<evidence type="ECO:0000313" key="1">
    <source>
        <dbReference type="EMBL" id="MFD1220077.1"/>
    </source>
</evidence>
<dbReference type="Pfam" id="PF08282">
    <property type="entry name" value="Hydrolase_3"/>
    <property type="match status" value="1"/>
</dbReference>
<dbReference type="NCBIfam" id="TIGR01484">
    <property type="entry name" value="HAD-SF-IIB"/>
    <property type="match status" value="1"/>
</dbReference>
<accession>A0ABW3UGH5</accession>
<dbReference type="SUPFAM" id="SSF56784">
    <property type="entry name" value="HAD-like"/>
    <property type="match status" value="1"/>
</dbReference>
<dbReference type="EMBL" id="JBHTLU010000013">
    <property type="protein sequence ID" value="MFD1220077.1"/>
    <property type="molecule type" value="Genomic_DNA"/>
</dbReference>
<organism evidence="1 2">
    <name type="scientific">Paenibacillus vulneris</name>
    <dbReference type="NCBI Taxonomy" id="1133364"/>
    <lineage>
        <taxon>Bacteria</taxon>
        <taxon>Bacillati</taxon>
        <taxon>Bacillota</taxon>
        <taxon>Bacilli</taxon>
        <taxon>Bacillales</taxon>
        <taxon>Paenibacillaceae</taxon>
        <taxon>Paenibacillus</taxon>
    </lineage>
</organism>
<sequence length="272" mass="29694">MIKLIVSDLDGTLLQKGHHIHDRDRKAVHKALESGLSVCFASGRMYPEIRHVMGELELEVHAVSQNGAYVHTSDRHLIRHDTFETSLIKELAVVALDLPLITVMCAPDHYVLTELNERSAHIQANLLAPVKVMPHAVEALGTELICGKITYLGDMNQLLVLQKQLLASYGDQIDAYIADVDCLDVMPRHISKGTGLKALQQHLGILPEETVCIGDSFNDVSMFATTPHSFAMAGSHPDLRAKAARITESVADAVEWALQASTGNAIGREGRG</sequence>
<keyword evidence="2" id="KW-1185">Reference proteome</keyword>
<evidence type="ECO:0000313" key="2">
    <source>
        <dbReference type="Proteomes" id="UP001597180"/>
    </source>
</evidence>
<dbReference type="RefSeq" id="WP_345586867.1">
    <property type="nucleotide sequence ID" value="NZ_BAABJG010000006.1"/>
</dbReference>
<comment type="caution">
    <text evidence="1">The sequence shown here is derived from an EMBL/GenBank/DDBJ whole genome shotgun (WGS) entry which is preliminary data.</text>
</comment>
<dbReference type="Gene3D" id="3.40.50.1000">
    <property type="entry name" value="HAD superfamily/HAD-like"/>
    <property type="match status" value="1"/>
</dbReference>
<dbReference type="GO" id="GO:0016787">
    <property type="term" value="F:hydrolase activity"/>
    <property type="evidence" value="ECO:0007669"/>
    <property type="project" value="UniProtKB-KW"/>
</dbReference>
<dbReference type="Gene3D" id="3.30.1240.10">
    <property type="match status" value="1"/>
</dbReference>
<dbReference type="SFLD" id="SFLDG01140">
    <property type="entry name" value="C2.B:_Phosphomannomutase_and_P"/>
    <property type="match status" value="1"/>
</dbReference>
<dbReference type="NCBIfam" id="TIGR00099">
    <property type="entry name" value="Cof-subfamily"/>
    <property type="match status" value="1"/>
</dbReference>
<reference evidence="2" key="1">
    <citation type="journal article" date="2019" name="Int. J. Syst. Evol. Microbiol.">
        <title>The Global Catalogue of Microorganisms (GCM) 10K type strain sequencing project: providing services to taxonomists for standard genome sequencing and annotation.</title>
        <authorList>
            <consortium name="The Broad Institute Genomics Platform"/>
            <consortium name="The Broad Institute Genome Sequencing Center for Infectious Disease"/>
            <person name="Wu L."/>
            <person name="Ma J."/>
        </authorList>
    </citation>
    <scope>NUCLEOTIDE SEQUENCE [LARGE SCALE GENOMIC DNA]</scope>
    <source>
        <strain evidence="2">CCUG 53270</strain>
    </source>
</reference>
<proteinExistence type="predicted"/>